<dbReference type="Pfam" id="PF12679">
    <property type="entry name" value="ABC2_membrane_2"/>
    <property type="match status" value="1"/>
</dbReference>
<keyword evidence="1" id="KW-1133">Transmembrane helix</keyword>
<dbReference type="Proteomes" id="UP001056035">
    <property type="component" value="Chromosome"/>
</dbReference>
<feature type="transmembrane region" description="Helical" evidence="1">
    <location>
        <begin position="167"/>
        <end position="185"/>
    </location>
</feature>
<evidence type="ECO:0000313" key="3">
    <source>
        <dbReference type="Proteomes" id="UP001056035"/>
    </source>
</evidence>
<proteinExistence type="predicted"/>
<dbReference type="RefSeq" id="WP_254572987.1">
    <property type="nucleotide sequence ID" value="NZ_CP098502.1"/>
</dbReference>
<gene>
    <name evidence="2" type="ORF">NBH00_08930</name>
</gene>
<evidence type="ECO:0000313" key="2">
    <source>
        <dbReference type="EMBL" id="UTI66316.1"/>
    </source>
</evidence>
<name>A0ABY5DYP9_9ACTN</name>
<sequence>MRPFVEAELRARARMIAGLATGAFTYLLVLALTYHSIGVVALGNAFGKDTPRIFTAFSGSRSTDVLSPHGWMGLGFNHPMLMITSLTAALAIGTGSVAGEVDSGRAQLLFTAPIARARFLGAALVVWAVAEVVILLAALGGAVFGGVLSPDLRHAGLASLAWAPLQLLPLTAFVAAVGVVASAYADTRGRALGLAVTLVVAAYLVSVVAGLSSALDPLRWATPFGYYDPGAAITRGLRPWPFLALTGAAVVLLLVARRRLARRDLA</sequence>
<keyword evidence="1" id="KW-0472">Membrane</keyword>
<accession>A0ABY5DYP9</accession>
<keyword evidence="3" id="KW-1185">Reference proteome</keyword>
<feature type="transmembrane region" description="Helical" evidence="1">
    <location>
        <begin position="80"/>
        <end position="98"/>
    </location>
</feature>
<feature type="transmembrane region" description="Helical" evidence="1">
    <location>
        <begin position="239"/>
        <end position="256"/>
    </location>
</feature>
<feature type="transmembrane region" description="Helical" evidence="1">
    <location>
        <begin position="119"/>
        <end position="147"/>
    </location>
</feature>
<organism evidence="2 3">
    <name type="scientific">Paraconexibacter antarcticus</name>
    <dbReference type="NCBI Taxonomy" id="2949664"/>
    <lineage>
        <taxon>Bacteria</taxon>
        <taxon>Bacillati</taxon>
        <taxon>Actinomycetota</taxon>
        <taxon>Thermoleophilia</taxon>
        <taxon>Solirubrobacterales</taxon>
        <taxon>Paraconexibacteraceae</taxon>
        <taxon>Paraconexibacter</taxon>
    </lineage>
</organism>
<reference evidence="2 3" key="1">
    <citation type="submission" date="2022-06" db="EMBL/GenBank/DDBJ databases">
        <title>Paraconexibacter antarcticus.</title>
        <authorList>
            <person name="Kim C.S."/>
        </authorList>
    </citation>
    <scope>NUCLEOTIDE SEQUENCE [LARGE SCALE GENOMIC DNA]</scope>
    <source>
        <strain evidence="2 3">02-257</strain>
    </source>
</reference>
<dbReference type="EMBL" id="CP098502">
    <property type="protein sequence ID" value="UTI66316.1"/>
    <property type="molecule type" value="Genomic_DNA"/>
</dbReference>
<feature type="transmembrane region" description="Helical" evidence="1">
    <location>
        <begin position="192"/>
        <end position="215"/>
    </location>
</feature>
<feature type="transmembrane region" description="Helical" evidence="1">
    <location>
        <begin position="16"/>
        <end position="37"/>
    </location>
</feature>
<protein>
    <submittedName>
        <fullName evidence="2">ABC transporter permease subunit</fullName>
    </submittedName>
</protein>
<evidence type="ECO:0000256" key="1">
    <source>
        <dbReference type="SAM" id="Phobius"/>
    </source>
</evidence>
<keyword evidence="1" id="KW-0812">Transmembrane</keyword>